<proteinExistence type="inferred from homology"/>
<keyword evidence="6" id="KW-1185">Reference proteome</keyword>
<dbReference type="InterPro" id="IPR000566">
    <property type="entry name" value="Lipocln_cytosolic_FA-bd_dom"/>
</dbReference>
<dbReference type="InterPro" id="IPR022272">
    <property type="entry name" value="Lipocalin_CS"/>
</dbReference>
<comment type="similarity">
    <text evidence="1 2">Belongs to the calycin superfamily. Lipocalin family.</text>
</comment>
<evidence type="ECO:0000256" key="1">
    <source>
        <dbReference type="ARBA" id="ARBA00006889"/>
    </source>
</evidence>
<dbReference type="InterPro" id="IPR012674">
    <property type="entry name" value="Calycin"/>
</dbReference>
<dbReference type="GO" id="GO:0009279">
    <property type="term" value="C:cell outer membrane"/>
    <property type="evidence" value="ECO:0007669"/>
    <property type="project" value="UniProtKB-SubCell"/>
</dbReference>
<dbReference type="EMBL" id="DF970247">
    <property type="protein sequence ID" value="GAP67192.1"/>
    <property type="molecule type" value="Genomic_DNA"/>
</dbReference>
<keyword evidence="2" id="KW-0732">Signal</keyword>
<dbReference type="RefSeq" id="WP_062537744.1">
    <property type="nucleotide sequence ID" value="NZ_DF970247.1"/>
</dbReference>
<feature type="signal peptide" evidence="2">
    <location>
        <begin position="1"/>
        <end position="19"/>
    </location>
</feature>
<gene>
    <name evidence="4" type="ORF">MBSD_2125</name>
    <name evidence="5" type="ORF">MBSD_n2508</name>
</gene>
<protein>
    <recommendedName>
        <fullName evidence="2">Outer membrane lipoprotein Blc</fullName>
    </recommendedName>
</protein>
<dbReference type="HOGENOM" id="CLU_068449_3_1_6"/>
<dbReference type="Pfam" id="PF08212">
    <property type="entry name" value="Lipocalin_2"/>
    <property type="match status" value="1"/>
</dbReference>
<organism evidence="5">
    <name type="scientific">Mizugakiibacter sediminis</name>
    <dbReference type="NCBI Taxonomy" id="1475481"/>
    <lineage>
        <taxon>Bacteria</taxon>
        <taxon>Pseudomonadati</taxon>
        <taxon>Pseudomonadota</taxon>
        <taxon>Gammaproteobacteria</taxon>
        <taxon>Lysobacterales</taxon>
        <taxon>Rhodanobacteraceae</taxon>
        <taxon>Mizugakiibacter</taxon>
    </lineage>
</organism>
<dbReference type="EMBL" id="DF952381">
    <property type="protein sequence ID" value="GAN45576.1"/>
    <property type="molecule type" value="Genomic_DNA"/>
</dbReference>
<evidence type="ECO:0000256" key="2">
    <source>
        <dbReference type="PIRNR" id="PIRNR036893"/>
    </source>
</evidence>
<dbReference type="InterPro" id="IPR022271">
    <property type="entry name" value="Lipocalin_ApoD"/>
</dbReference>
<evidence type="ECO:0000313" key="6">
    <source>
        <dbReference type="Proteomes" id="UP000253740"/>
    </source>
</evidence>
<name>A0A0K8QS19_9GAMM</name>
<dbReference type="PANTHER" id="PTHR10612:SF34">
    <property type="entry name" value="APOLIPOPROTEIN D"/>
    <property type="match status" value="1"/>
</dbReference>
<keyword evidence="2" id="KW-0446">Lipid-binding</keyword>
<keyword evidence="2" id="KW-0998">Cell outer membrane</keyword>
<feature type="domain" description="Lipocalin/cytosolic fatty-acid binding" evidence="3">
    <location>
        <begin position="29"/>
        <end position="174"/>
    </location>
</feature>
<dbReference type="STRING" id="1475481.GCA_000953855_02555"/>
<reference evidence="4" key="1">
    <citation type="submission" date="2015-03" db="EMBL/GenBank/DDBJ databases">
        <title>Draft genome sequence of Mizugakiibacter sediminis skMP5.</title>
        <authorList>
            <person name="Watanabe T."/>
            <person name="Kojima H."/>
            <person name="Fukui M."/>
        </authorList>
    </citation>
    <scope>NUCLEOTIDE SEQUENCE</scope>
    <source>
        <strain evidence="4">SkMP5</strain>
    </source>
</reference>
<dbReference type="InterPro" id="IPR047202">
    <property type="entry name" value="Lipocalin_Blc-like_dom"/>
</dbReference>
<comment type="subunit">
    <text evidence="2">Homodimer.</text>
</comment>
<accession>A0A0K8QS19</accession>
<dbReference type="GO" id="GO:0006950">
    <property type="term" value="P:response to stress"/>
    <property type="evidence" value="ECO:0007669"/>
    <property type="project" value="UniProtKB-ARBA"/>
</dbReference>
<keyword evidence="2 5" id="KW-0449">Lipoprotein</keyword>
<dbReference type="AlphaFoldDB" id="A0A0K8QS19"/>
<comment type="function">
    <text evidence="2">Involved in the storage or transport of lipids necessary for membrane maintenance under stressful conditions. Displays a binding preference for lysophospholipids.</text>
</comment>
<keyword evidence="2" id="KW-0472">Membrane</keyword>
<dbReference type="SUPFAM" id="SSF50814">
    <property type="entry name" value="Lipocalins"/>
    <property type="match status" value="1"/>
</dbReference>
<reference evidence="5" key="2">
    <citation type="submission" date="2015-08" db="EMBL/GenBank/DDBJ databases">
        <title>Complete DNA Sequence of Pseudomonas syringae pv. actinidiae, the Causal Agent of Kiwifruit Canker Disease.</title>
        <authorList>
            <person name="Rikkerink E.H.A."/>
            <person name="Fineran P.C."/>
        </authorList>
    </citation>
    <scope>NUCLEOTIDE SEQUENCE</scope>
    <source>
        <strain evidence="5">SkMP5</strain>
    </source>
</reference>
<dbReference type="PROSITE" id="PS00213">
    <property type="entry name" value="LIPOCALIN"/>
    <property type="match status" value="1"/>
</dbReference>
<feature type="chain" id="PRO_5013432817" description="Outer membrane lipoprotein Blc" evidence="2">
    <location>
        <begin position="20"/>
        <end position="179"/>
    </location>
</feature>
<evidence type="ECO:0000313" key="5">
    <source>
        <dbReference type="EMBL" id="GAP67192.1"/>
    </source>
</evidence>
<comment type="subcellular location">
    <subcellularLocation>
        <location evidence="2">Cell outer membrane</location>
    </subcellularLocation>
</comment>
<dbReference type="PIRSF" id="PIRSF036893">
    <property type="entry name" value="Lipocalin_ApoD"/>
    <property type="match status" value="1"/>
</dbReference>
<dbReference type="Gene3D" id="2.40.128.20">
    <property type="match status" value="1"/>
</dbReference>
<evidence type="ECO:0000259" key="3">
    <source>
        <dbReference type="Pfam" id="PF08212"/>
    </source>
</evidence>
<dbReference type="OrthoDB" id="9793905at2"/>
<evidence type="ECO:0000313" key="4">
    <source>
        <dbReference type="EMBL" id="GAN45576.1"/>
    </source>
</evidence>
<sequence length="179" mass="19475">MRIAAAVFCVAAAAGTARAAEPVRAIPDIDIARYLGSWHEIARLPLYFERDCARDITATYTANPDGTLGVRNTCVKADGSVKSADGVARRPDPSGAPAELEVRFAPSWLGFLPFVWGDYWVIALDPGYRWAMVGEPSREHLWILAREPGLDRATFEDLKARAAAMGYDLAPLIVSGTVR</sequence>
<dbReference type="Proteomes" id="UP000253740">
    <property type="component" value="Unassembled WGS sequence"/>
</dbReference>
<dbReference type="CDD" id="cd19438">
    <property type="entry name" value="lipocalin_Blc-like"/>
    <property type="match status" value="1"/>
</dbReference>
<dbReference type="GO" id="GO:0008289">
    <property type="term" value="F:lipid binding"/>
    <property type="evidence" value="ECO:0007669"/>
    <property type="project" value="UniProtKB-UniRule"/>
</dbReference>
<dbReference type="PANTHER" id="PTHR10612">
    <property type="entry name" value="APOLIPOPROTEIN D"/>
    <property type="match status" value="1"/>
</dbReference>